<dbReference type="AlphaFoldDB" id="A0A831LSD1"/>
<proteinExistence type="predicted"/>
<reference evidence="2" key="1">
    <citation type="journal article" date="2020" name="mSystems">
        <title>Genome- and Community-Level Interaction Insights into Carbon Utilization and Element Cycling Functions of Hydrothermarchaeota in Hydrothermal Sediment.</title>
        <authorList>
            <person name="Zhou Z."/>
            <person name="Liu Y."/>
            <person name="Xu W."/>
            <person name="Pan J."/>
            <person name="Luo Z.H."/>
            <person name="Li M."/>
        </authorList>
    </citation>
    <scope>NUCLEOTIDE SEQUENCE [LARGE SCALE GENOMIC DNA]</scope>
    <source>
        <strain evidence="2">SpSt-1217</strain>
    </source>
</reference>
<feature type="signal peptide" evidence="1">
    <location>
        <begin position="1"/>
        <end position="18"/>
    </location>
</feature>
<evidence type="ECO:0000313" key="2">
    <source>
        <dbReference type="EMBL" id="HDR51902.1"/>
    </source>
</evidence>
<evidence type="ECO:0000256" key="1">
    <source>
        <dbReference type="SAM" id="SignalP"/>
    </source>
</evidence>
<dbReference type="InterPro" id="IPR011652">
    <property type="entry name" value="MORN_2"/>
</dbReference>
<keyword evidence="1" id="KW-0732">Signal</keyword>
<feature type="chain" id="PRO_5032653037" evidence="1">
    <location>
        <begin position="19"/>
        <end position="265"/>
    </location>
</feature>
<accession>A0A831LSD1</accession>
<comment type="caution">
    <text evidence="2">The sequence shown here is derived from an EMBL/GenBank/DDBJ whole genome shotgun (WGS) entry which is preliminary data.</text>
</comment>
<dbReference type="PANTHER" id="PTHR33706:SF1">
    <property type="entry name" value="TPR REPEAT PROTEIN"/>
    <property type="match status" value="1"/>
</dbReference>
<dbReference type="Pfam" id="PF07661">
    <property type="entry name" value="MORN_2"/>
    <property type="match status" value="4"/>
</dbReference>
<organism evidence="2">
    <name type="scientific">Mariniphaga anaerophila</name>
    <dbReference type="NCBI Taxonomy" id="1484053"/>
    <lineage>
        <taxon>Bacteria</taxon>
        <taxon>Pseudomonadati</taxon>
        <taxon>Bacteroidota</taxon>
        <taxon>Bacteroidia</taxon>
        <taxon>Marinilabiliales</taxon>
        <taxon>Prolixibacteraceae</taxon>
        <taxon>Mariniphaga</taxon>
    </lineage>
</organism>
<sequence length="265" mass="31214">MQRVLLLLILFMPVTLFSQINQTDSGGLRQGKWQRTYPNGRPMYDGMFKDGKPVGEWTRYHEGGQVKAKIRYKESSDSAFAQLFDVWGKKVAGGVYVNEKRAGTWVFYSNDMKVLEEEYHEGVKHGISRTFYPTGEVLEETDWNNGVQEGNYRVYFKNGKPYMQCKFSNGKRNGLCLSYFQNGRVEMEAYYKNNLRHGEWKFNNEEGDYLYTLIYEEGQLLNPEVRDSIDDVQLRSLENNRHSIPDPEKFMNDPSQYMMQMQQRW</sequence>
<dbReference type="SUPFAM" id="SSF82185">
    <property type="entry name" value="Histone H3 K4-specific methyltransferase SET7/9 N-terminal domain"/>
    <property type="match status" value="2"/>
</dbReference>
<dbReference type="Proteomes" id="UP000886047">
    <property type="component" value="Unassembled WGS sequence"/>
</dbReference>
<protein>
    <submittedName>
        <fullName evidence="2">Toxin-antitoxin system YwqK family antitoxin</fullName>
    </submittedName>
</protein>
<dbReference type="PANTHER" id="PTHR33706">
    <property type="entry name" value="MORN VARIANT REPEAT PROTEIN"/>
    <property type="match status" value="1"/>
</dbReference>
<dbReference type="Gene3D" id="3.90.930.1">
    <property type="match status" value="1"/>
</dbReference>
<name>A0A831LSD1_9BACT</name>
<gene>
    <name evidence="2" type="ORF">ENN90_09855</name>
</gene>
<dbReference type="Gene3D" id="2.20.110.10">
    <property type="entry name" value="Histone H3 K4-specific methyltransferase SET7/9 N-terminal domain"/>
    <property type="match status" value="2"/>
</dbReference>
<dbReference type="EMBL" id="DSDK01000528">
    <property type="protein sequence ID" value="HDR51902.1"/>
    <property type="molecule type" value="Genomic_DNA"/>
</dbReference>